<keyword evidence="4" id="KW-0997">Cell inner membrane</keyword>
<dbReference type="CDD" id="cd06261">
    <property type="entry name" value="TM_PBP2"/>
    <property type="match status" value="2"/>
</dbReference>
<evidence type="ECO:0000256" key="7">
    <source>
        <dbReference type="ARBA" id="ARBA00023136"/>
    </source>
</evidence>
<comment type="similarity">
    <text evidence="8">Belongs to the binding-protein-dependent transport system permease family.</text>
</comment>
<dbReference type="Gene3D" id="1.10.3720.10">
    <property type="entry name" value="MetI-like"/>
    <property type="match status" value="2"/>
</dbReference>
<protein>
    <submittedName>
        <fullName evidence="10">ABC transporter permease subunit</fullName>
    </submittedName>
</protein>
<dbReference type="AlphaFoldDB" id="A0A6L9U0Q7"/>
<keyword evidence="7 8" id="KW-0472">Membrane</keyword>
<evidence type="ECO:0000256" key="8">
    <source>
        <dbReference type="RuleBase" id="RU363032"/>
    </source>
</evidence>
<feature type="transmembrane region" description="Helical" evidence="8">
    <location>
        <begin position="37"/>
        <end position="59"/>
    </location>
</feature>
<dbReference type="Pfam" id="PF00528">
    <property type="entry name" value="BPD_transp_1"/>
    <property type="match status" value="2"/>
</dbReference>
<accession>A0A6L9U0Q7</accession>
<comment type="subcellular location">
    <subcellularLocation>
        <location evidence="1">Cell inner membrane</location>
        <topology evidence="1">Multi-pass membrane protein</topology>
    </subcellularLocation>
    <subcellularLocation>
        <location evidence="8">Cell membrane</location>
        <topology evidence="8">Multi-pass membrane protein</topology>
    </subcellularLocation>
</comment>
<feature type="domain" description="ABC transmembrane type-1" evidence="9">
    <location>
        <begin position="383"/>
        <end position="570"/>
    </location>
</feature>
<evidence type="ECO:0000256" key="1">
    <source>
        <dbReference type="ARBA" id="ARBA00004429"/>
    </source>
</evidence>
<dbReference type="EMBL" id="WUEY01000002">
    <property type="protein sequence ID" value="NEI69241.1"/>
    <property type="molecule type" value="Genomic_DNA"/>
</dbReference>
<dbReference type="SUPFAM" id="SSF161098">
    <property type="entry name" value="MetI-like"/>
    <property type="match status" value="2"/>
</dbReference>
<feature type="transmembrane region" description="Helical" evidence="8">
    <location>
        <begin position="327"/>
        <end position="352"/>
    </location>
</feature>
<dbReference type="PANTHER" id="PTHR43357">
    <property type="entry name" value="INNER MEMBRANE ABC TRANSPORTER PERMEASE PROTEIN YDCV"/>
    <property type="match status" value="1"/>
</dbReference>
<proteinExistence type="inferred from homology"/>
<dbReference type="PROSITE" id="PS50928">
    <property type="entry name" value="ABC_TM1"/>
    <property type="match status" value="2"/>
</dbReference>
<feature type="transmembrane region" description="Helical" evidence="8">
    <location>
        <begin position="449"/>
        <end position="469"/>
    </location>
</feature>
<dbReference type="GO" id="GO:0005886">
    <property type="term" value="C:plasma membrane"/>
    <property type="evidence" value="ECO:0007669"/>
    <property type="project" value="UniProtKB-SubCell"/>
</dbReference>
<evidence type="ECO:0000256" key="5">
    <source>
        <dbReference type="ARBA" id="ARBA00022692"/>
    </source>
</evidence>
<evidence type="ECO:0000313" key="10">
    <source>
        <dbReference type="EMBL" id="NEI69241.1"/>
    </source>
</evidence>
<feature type="transmembrane region" description="Helical" evidence="8">
    <location>
        <begin position="171"/>
        <end position="197"/>
    </location>
</feature>
<feature type="transmembrane region" description="Helical" evidence="8">
    <location>
        <begin position="92"/>
        <end position="114"/>
    </location>
</feature>
<keyword evidence="6 8" id="KW-1133">Transmembrane helix</keyword>
<keyword evidence="5 8" id="KW-0812">Transmembrane</keyword>
<gene>
    <name evidence="10" type="ORF">GR212_06600</name>
</gene>
<feature type="transmembrane region" description="Helical" evidence="8">
    <location>
        <begin position="420"/>
        <end position="443"/>
    </location>
</feature>
<feature type="transmembrane region" description="Helical" evidence="8">
    <location>
        <begin position="387"/>
        <end position="408"/>
    </location>
</feature>
<reference evidence="10 11" key="1">
    <citation type="submission" date="2019-12" db="EMBL/GenBank/DDBJ databases">
        <title>Rhizobium genotypes associated with high levels of biological nitrogen fixation by grain legumes in a temperate-maritime cropping system.</title>
        <authorList>
            <person name="Maluk M."/>
            <person name="Francesc Ferrando Molina F."/>
            <person name="Lopez Del Egido L."/>
            <person name="Lafos M."/>
            <person name="Langarica-Fuentes A."/>
            <person name="Gebre Yohannes G."/>
            <person name="Young M.W."/>
            <person name="Martin P."/>
            <person name="Gantlett R."/>
            <person name="Kenicer G."/>
            <person name="Hawes C."/>
            <person name="Begg G.S."/>
            <person name="Quilliam R.S."/>
            <person name="Squire G.R."/>
            <person name="Poole P.S."/>
            <person name="Young P.W."/>
            <person name="Iannetta P.M."/>
            <person name="James E.K."/>
        </authorList>
    </citation>
    <scope>NUCLEOTIDE SEQUENCE [LARGE SCALE GENOMIC DNA]</scope>
    <source>
        <strain evidence="10 11">JHI1118</strain>
    </source>
</reference>
<keyword evidence="2 8" id="KW-0813">Transport</keyword>
<feature type="transmembrane region" description="Helical" evidence="8">
    <location>
        <begin position="277"/>
        <end position="296"/>
    </location>
</feature>
<organism evidence="10 11">
    <name type="scientific">Rhizobium lusitanum</name>
    <dbReference type="NCBI Taxonomy" id="293958"/>
    <lineage>
        <taxon>Bacteria</taxon>
        <taxon>Pseudomonadati</taxon>
        <taxon>Pseudomonadota</taxon>
        <taxon>Alphaproteobacteria</taxon>
        <taxon>Hyphomicrobiales</taxon>
        <taxon>Rhizobiaceae</taxon>
        <taxon>Rhizobium/Agrobacterium group</taxon>
        <taxon>Rhizobium</taxon>
    </lineage>
</organism>
<feature type="transmembrane region" description="Helical" evidence="8">
    <location>
        <begin position="507"/>
        <end position="528"/>
    </location>
</feature>
<dbReference type="GO" id="GO:0055085">
    <property type="term" value="P:transmembrane transport"/>
    <property type="evidence" value="ECO:0007669"/>
    <property type="project" value="InterPro"/>
</dbReference>
<feature type="transmembrane region" description="Helical" evidence="8">
    <location>
        <begin position="218"/>
        <end position="240"/>
    </location>
</feature>
<dbReference type="InterPro" id="IPR000515">
    <property type="entry name" value="MetI-like"/>
</dbReference>
<evidence type="ECO:0000256" key="2">
    <source>
        <dbReference type="ARBA" id="ARBA00022448"/>
    </source>
</evidence>
<evidence type="ECO:0000256" key="6">
    <source>
        <dbReference type="ARBA" id="ARBA00022989"/>
    </source>
</evidence>
<evidence type="ECO:0000259" key="9">
    <source>
        <dbReference type="PROSITE" id="PS50928"/>
    </source>
</evidence>
<feature type="transmembrane region" description="Helical" evidence="8">
    <location>
        <begin position="126"/>
        <end position="146"/>
    </location>
</feature>
<dbReference type="PANTHER" id="PTHR43357:SF4">
    <property type="entry name" value="INNER MEMBRANE ABC TRANSPORTER PERMEASE PROTEIN YDCV"/>
    <property type="match status" value="1"/>
</dbReference>
<sequence length="582" mass="62026">MGGPVTLVSSLERMPSRMISLKAIRTIRSWGNEPVKLAIMLAVAILLCALIVYPIGLLVKFGLTDKDGSFSIKTLFTAFSQPGMAKACLNTISLALLVCLGANIIALPMAWLVTRTDMPCKAFVRVGVALAFVIPSFVTVIAWIFLASPNSGYLNKAARQFLGIDGPLLDIVSFGGLVFVEASHLFPLIFFAVSTALANIDPSQEQAARVLGAGRFRVMASITLPLVTPAIVSGTMLVLLDSISSFGAPMAIGTMANFSVLTTKIYAMLSFPPHLELAAAASLPIVLVTLLCLALQRRLTGANRYRTISGKLGAAAPERLGRARWPAFLLCLAVIFVTALLPLLALVALALLKAFGLPLTWANMTFRNFEMIANPSRSTFPTISHSFLLASATSFACVTIGLVCAWFVERSTIIGRGVVSVVIMVTYGFPAVAFAVAIMLGYINLLYGTFTIIGIAYVAKNLPVAFVFFRSAFKQLSVELEEAARVVGASWGVTMLHISLPLLKTSAWSAALLVFAVALRELSMSAILSQPGTEVMSTQVLDYVETGAIELAAAMALIIVVLSIIALTAMRLIAGRNPIEAK</sequence>
<dbReference type="InterPro" id="IPR035906">
    <property type="entry name" value="MetI-like_sf"/>
</dbReference>
<keyword evidence="3" id="KW-1003">Cell membrane</keyword>
<name>A0A6L9U0Q7_9HYPH</name>
<feature type="transmembrane region" description="Helical" evidence="8">
    <location>
        <begin position="548"/>
        <end position="574"/>
    </location>
</feature>
<dbReference type="Proteomes" id="UP000483035">
    <property type="component" value="Unassembled WGS sequence"/>
</dbReference>
<evidence type="ECO:0000256" key="3">
    <source>
        <dbReference type="ARBA" id="ARBA00022475"/>
    </source>
</evidence>
<feature type="domain" description="ABC transmembrane type-1" evidence="9">
    <location>
        <begin position="88"/>
        <end position="296"/>
    </location>
</feature>
<comment type="caution">
    <text evidence="10">The sequence shown here is derived from an EMBL/GenBank/DDBJ whole genome shotgun (WGS) entry which is preliminary data.</text>
</comment>
<evidence type="ECO:0000256" key="4">
    <source>
        <dbReference type="ARBA" id="ARBA00022519"/>
    </source>
</evidence>
<evidence type="ECO:0000313" key="11">
    <source>
        <dbReference type="Proteomes" id="UP000483035"/>
    </source>
</evidence>